<name>A0A482W123_ASBVE</name>
<accession>A0A482W123</accession>
<keyword evidence="8" id="KW-0560">Oxidoreductase</keyword>
<evidence type="ECO:0000256" key="8">
    <source>
        <dbReference type="ARBA" id="ARBA00023002"/>
    </source>
</evidence>
<evidence type="ECO:0000313" key="14">
    <source>
        <dbReference type="EMBL" id="RZC38736.1"/>
    </source>
</evidence>
<dbReference type="PROSITE" id="PS50810">
    <property type="entry name" value="FRATAXIN_2"/>
    <property type="match status" value="1"/>
</dbReference>
<evidence type="ECO:0000256" key="2">
    <source>
        <dbReference type="ARBA" id="ARBA00008183"/>
    </source>
</evidence>
<dbReference type="NCBIfam" id="TIGR03421">
    <property type="entry name" value="FeS_CyaY"/>
    <property type="match status" value="1"/>
</dbReference>
<keyword evidence="9" id="KW-0408">Iron</keyword>
<dbReference type="GO" id="GO:0006826">
    <property type="term" value="P:iron ion transport"/>
    <property type="evidence" value="ECO:0007669"/>
    <property type="project" value="UniProtKB-KW"/>
</dbReference>
<evidence type="ECO:0000256" key="9">
    <source>
        <dbReference type="ARBA" id="ARBA00023004"/>
    </source>
</evidence>
<feature type="non-terminal residue" evidence="14">
    <location>
        <position position="133"/>
    </location>
</feature>
<evidence type="ECO:0000256" key="5">
    <source>
        <dbReference type="ARBA" id="ARBA00022448"/>
    </source>
</evidence>
<keyword evidence="11" id="KW-0496">Mitochondrion</keyword>
<dbReference type="Gene3D" id="3.30.920.10">
    <property type="entry name" value="Frataxin/CyaY"/>
    <property type="match status" value="1"/>
</dbReference>
<sequence length="133" mass="15074">LGSFYCTTAPQLVDHATFEKVCEETLESLTEYFEQIVEEADNLKSGDVSYSSGVLTVNLGPQFGTYVINRQSPNRQIWLSSPFSGPKRYDFITEENCWVYKHDGKSLHGLLQNEMSKIVSLEVNFANCMYGKL</sequence>
<dbReference type="PANTHER" id="PTHR16821">
    <property type="entry name" value="FRATAXIN"/>
    <property type="match status" value="1"/>
</dbReference>
<dbReference type="CDD" id="cd00503">
    <property type="entry name" value="Frataxin"/>
    <property type="match status" value="1"/>
</dbReference>
<evidence type="ECO:0000256" key="4">
    <source>
        <dbReference type="ARBA" id="ARBA00022434"/>
    </source>
</evidence>
<organism evidence="14 15">
    <name type="scientific">Asbolus verrucosus</name>
    <name type="common">Desert ironclad beetle</name>
    <dbReference type="NCBI Taxonomy" id="1661398"/>
    <lineage>
        <taxon>Eukaryota</taxon>
        <taxon>Metazoa</taxon>
        <taxon>Ecdysozoa</taxon>
        <taxon>Arthropoda</taxon>
        <taxon>Hexapoda</taxon>
        <taxon>Insecta</taxon>
        <taxon>Pterygota</taxon>
        <taxon>Neoptera</taxon>
        <taxon>Endopterygota</taxon>
        <taxon>Coleoptera</taxon>
        <taxon>Polyphaga</taxon>
        <taxon>Cucujiformia</taxon>
        <taxon>Tenebrionidae</taxon>
        <taxon>Pimeliinae</taxon>
        <taxon>Asbolus</taxon>
    </lineage>
</organism>
<evidence type="ECO:0000256" key="3">
    <source>
        <dbReference type="ARBA" id="ARBA00013107"/>
    </source>
</evidence>
<keyword evidence="12" id="KW-0350">Heme biosynthesis</keyword>
<keyword evidence="7" id="KW-0809">Transit peptide</keyword>
<comment type="subcellular location">
    <subcellularLocation>
        <location evidence="1">Mitochondrion</location>
    </subcellularLocation>
</comment>
<dbReference type="InterPro" id="IPR002908">
    <property type="entry name" value="Frataxin/CyaY"/>
</dbReference>
<dbReference type="SUPFAM" id="SSF55387">
    <property type="entry name" value="Frataxin/Nqo15-like"/>
    <property type="match status" value="1"/>
</dbReference>
<dbReference type="GO" id="GO:0006879">
    <property type="term" value="P:intracellular iron ion homeostasis"/>
    <property type="evidence" value="ECO:0007669"/>
    <property type="project" value="UniProtKB-KW"/>
</dbReference>
<dbReference type="NCBIfam" id="TIGR03422">
    <property type="entry name" value="mito_frataxin"/>
    <property type="match status" value="1"/>
</dbReference>
<dbReference type="OrthoDB" id="1897642at2759"/>
<keyword evidence="6" id="KW-0410">Iron transport</keyword>
<evidence type="ECO:0000256" key="1">
    <source>
        <dbReference type="ARBA" id="ARBA00004173"/>
    </source>
</evidence>
<evidence type="ECO:0000256" key="10">
    <source>
        <dbReference type="ARBA" id="ARBA00023065"/>
    </source>
</evidence>
<dbReference type="PROSITE" id="PS01344">
    <property type="entry name" value="FRATAXIN_1"/>
    <property type="match status" value="1"/>
</dbReference>
<comment type="caution">
    <text evidence="14">The sequence shown here is derived from an EMBL/GenBank/DDBJ whole genome shotgun (WGS) entry which is preliminary data.</text>
</comment>
<dbReference type="GO" id="GO:0006783">
    <property type="term" value="P:heme biosynthetic process"/>
    <property type="evidence" value="ECO:0007669"/>
    <property type="project" value="UniProtKB-KW"/>
</dbReference>
<evidence type="ECO:0000313" key="15">
    <source>
        <dbReference type="Proteomes" id="UP000292052"/>
    </source>
</evidence>
<dbReference type="EC" id="1.16.3.1" evidence="3"/>
<gene>
    <name evidence="14" type="ORF">BDFB_001299</name>
</gene>
<dbReference type="FunFam" id="3.30.920.10:FF:000002">
    <property type="entry name" value="Frataxin, mitochondrial"/>
    <property type="match status" value="1"/>
</dbReference>
<dbReference type="Pfam" id="PF01491">
    <property type="entry name" value="Frataxin_Cyay"/>
    <property type="match status" value="1"/>
</dbReference>
<dbReference type="GO" id="GO:0034986">
    <property type="term" value="F:iron chaperone activity"/>
    <property type="evidence" value="ECO:0007669"/>
    <property type="project" value="TreeGrafter"/>
</dbReference>
<evidence type="ECO:0000256" key="12">
    <source>
        <dbReference type="ARBA" id="ARBA00023133"/>
    </source>
</evidence>
<keyword evidence="10" id="KW-0406">Ion transport</keyword>
<proteinExistence type="inferred from homology"/>
<evidence type="ECO:0000256" key="13">
    <source>
        <dbReference type="ARBA" id="ARBA00047990"/>
    </source>
</evidence>
<feature type="non-terminal residue" evidence="14">
    <location>
        <position position="1"/>
    </location>
</feature>
<comment type="catalytic activity">
    <reaction evidence="13">
        <text>4 Fe(2+) + O2 + 4 H(+) = 4 Fe(3+) + 2 H2O</text>
        <dbReference type="Rhea" id="RHEA:11148"/>
        <dbReference type="ChEBI" id="CHEBI:15377"/>
        <dbReference type="ChEBI" id="CHEBI:15378"/>
        <dbReference type="ChEBI" id="CHEBI:15379"/>
        <dbReference type="ChEBI" id="CHEBI:29033"/>
        <dbReference type="ChEBI" id="CHEBI:29034"/>
        <dbReference type="EC" id="1.16.3.1"/>
    </reaction>
</comment>
<evidence type="ECO:0000256" key="7">
    <source>
        <dbReference type="ARBA" id="ARBA00022946"/>
    </source>
</evidence>
<dbReference type="InterPro" id="IPR020895">
    <property type="entry name" value="Frataxin_CS"/>
</dbReference>
<dbReference type="GO" id="GO:0004322">
    <property type="term" value="F:ferroxidase activity"/>
    <property type="evidence" value="ECO:0007669"/>
    <property type="project" value="UniProtKB-EC"/>
</dbReference>
<dbReference type="PRINTS" id="PR00904">
    <property type="entry name" value="FRATAXIN"/>
</dbReference>
<dbReference type="GO" id="GO:0005739">
    <property type="term" value="C:mitochondrion"/>
    <property type="evidence" value="ECO:0007669"/>
    <property type="project" value="UniProtKB-SubCell"/>
</dbReference>
<dbReference type="GO" id="GO:0008199">
    <property type="term" value="F:ferric iron binding"/>
    <property type="evidence" value="ECO:0007669"/>
    <property type="project" value="InterPro"/>
</dbReference>
<dbReference type="EMBL" id="QDEB01040580">
    <property type="protein sequence ID" value="RZC38736.1"/>
    <property type="molecule type" value="Genomic_DNA"/>
</dbReference>
<protein>
    <recommendedName>
        <fullName evidence="3">ferroxidase</fullName>
        <ecNumber evidence="3">1.16.3.1</ecNumber>
    </recommendedName>
</protein>
<keyword evidence="4" id="KW-0409">Iron storage</keyword>
<evidence type="ECO:0000256" key="6">
    <source>
        <dbReference type="ARBA" id="ARBA00022496"/>
    </source>
</evidence>
<dbReference type="SMART" id="SM01219">
    <property type="entry name" value="Frataxin_Cyay"/>
    <property type="match status" value="1"/>
</dbReference>
<keyword evidence="5" id="KW-0813">Transport</keyword>
<keyword evidence="15" id="KW-1185">Reference proteome</keyword>
<evidence type="ECO:0000256" key="11">
    <source>
        <dbReference type="ARBA" id="ARBA00023128"/>
    </source>
</evidence>
<dbReference type="PANTHER" id="PTHR16821:SF2">
    <property type="entry name" value="FRATAXIN, MITOCHONDRIAL"/>
    <property type="match status" value="1"/>
</dbReference>
<comment type="similarity">
    <text evidence="2">Belongs to the frataxin family.</text>
</comment>
<dbReference type="Proteomes" id="UP000292052">
    <property type="component" value="Unassembled WGS sequence"/>
</dbReference>
<dbReference type="GO" id="GO:0051537">
    <property type="term" value="F:2 iron, 2 sulfur cluster binding"/>
    <property type="evidence" value="ECO:0007669"/>
    <property type="project" value="TreeGrafter"/>
</dbReference>
<dbReference type="InterPro" id="IPR036524">
    <property type="entry name" value="Frataxin/CyaY_sf"/>
</dbReference>
<dbReference type="GO" id="GO:0008198">
    <property type="term" value="F:ferrous iron binding"/>
    <property type="evidence" value="ECO:0007669"/>
    <property type="project" value="TreeGrafter"/>
</dbReference>
<reference evidence="14 15" key="1">
    <citation type="submission" date="2017-03" db="EMBL/GenBank/DDBJ databases">
        <title>Genome of the blue death feigning beetle - Asbolus verrucosus.</title>
        <authorList>
            <person name="Rider S.D."/>
        </authorList>
    </citation>
    <scope>NUCLEOTIDE SEQUENCE [LARGE SCALE GENOMIC DNA]</scope>
    <source>
        <strain evidence="14">Butters</strain>
        <tissue evidence="14">Head and leg muscle</tissue>
    </source>
</reference>
<dbReference type="GO" id="GO:0016226">
    <property type="term" value="P:iron-sulfur cluster assembly"/>
    <property type="evidence" value="ECO:0007669"/>
    <property type="project" value="InterPro"/>
</dbReference>
<dbReference type="STRING" id="1661398.A0A482W123"/>
<dbReference type="AlphaFoldDB" id="A0A482W123"/>
<dbReference type="InterPro" id="IPR017789">
    <property type="entry name" value="Frataxin"/>
</dbReference>